<geneLocation type="plasmid" evidence="1 2">
    <name>p_2</name>
</geneLocation>
<dbReference type="Proteomes" id="UP000515465">
    <property type="component" value="Plasmid p_2"/>
</dbReference>
<evidence type="ECO:0008006" key="3">
    <source>
        <dbReference type="Google" id="ProtNLM"/>
    </source>
</evidence>
<evidence type="ECO:0000313" key="2">
    <source>
        <dbReference type="Proteomes" id="UP000515465"/>
    </source>
</evidence>
<sequence length="139" mass="15738">MSGRFLPGQVISYPYLWAWQHERGETEGRKSRPTCVVIAVRGARDGLTHLALLAITTQPPTSDRVGLEVSAIECRRAGLTDLKRCWIVIDEYNYDIAERSWYIESDGKSLGRFSKAFMMKIAGAFIEARSEGRRVSRLD</sequence>
<name>A0A7G6T4N4_9HYPH</name>
<keyword evidence="1" id="KW-0614">Plasmid</keyword>
<organism evidence="1 2">
    <name type="scientific">Mesorhizobium huakuii</name>
    <dbReference type="NCBI Taxonomy" id="28104"/>
    <lineage>
        <taxon>Bacteria</taxon>
        <taxon>Pseudomonadati</taxon>
        <taxon>Pseudomonadota</taxon>
        <taxon>Alphaproteobacteria</taxon>
        <taxon>Hyphomicrobiales</taxon>
        <taxon>Phyllobacteriaceae</taxon>
        <taxon>Mesorhizobium</taxon>
    </lineage>
</organism>
<evidence type="ECO:0000313" key="1">
    <source>
        <dbReference type="EMBL" id="QND61716.1"/>
    </source>
</evidence>
<dbReference type="RefSeq" id="WP_183465416.1">
    <property type="nucleotide sequence ID" value="NZ_CP050297.1"/>
</dbReference>
<dbReference type="AlphaFoldDB" id="A0A7G6T4N4"/>
<gene>
    <name evidence="1" type="ORF">HB778_36365</name>
</gene>
<dbReference type="EMBL" id="CP050297">
    <property type="protein sequence ID" value="QND61716.1"/>
    <property type="molecule type" value="Genomic_DNA"/>
</dbReference>
<reference evidence="2" key="1">
    <citation type="journal article" date="2020" name="Mol. Plant Microbe">
        <title>Rhizobial microsymbionts of the narrowly endemic Oxytropis species growing in Kamchatka are characterized by significant genetic diversity and possess a set of genes that are associated with T3SS and T6SS secretion systems and can affect the development of symbiosis.</title>
        <authorList>
            <person name="Safronova V."/>
            <person name="Guro P."/>
            <person name="Sazanova A."/>
            <person name="Kuznetsova I."/>
            <person name="Belimov A."/>
            <person name="Yakubov V."/>
            <person name="Chirak E."/>
            <person name="Afonin A."/>
            <person name="Gogolev Y."/>
            <person name="Andronov E."/>
            <person name="Tikhonovich I."/>
        </authorList>
    </citation>
    <scope>NUCLEOTIDE SEQUENCE [LARGE SCALE GENOMIC DNA]</scope>
    <source>
        <strain evidence="2">583</strain>
        <plasmid evidence="2">p_2</plasmid>
    </source>
</reference>
<proteinExistence type="predicted"/>
<protein>
    <recommendedName>
        <fullName evidence="3">Type II toxin-antitoxin system PemK/MazF family toxin</fullName>
    </recommendedName>
</protein>
<accession>A0A7G6T4N4</accession>